<evidence type="ECO:0000313" key="2">
    <source>
        <dbReference type="EMBL" id="MCQ8184175.1"/>
    </source>
</evidence>
<feature type="domain" description="Metallo-beta-lactamase" evidence="1">
    <location>
        <begin position="58"/>
        <end position="248"/>
    </location>
</feature>
<reference evidence="2" key="1">
    <citation type="submission" date="2022-07" db="EMBL/GenBank/DDBJ databases">
        <title>Parvularcula maris sp. nov., an algicidal bacterium isolated from seawater.</title>
        <authorList>
            <person name="Li F."/>
        </authorList>
    </citation>
    <scope>NUCLEOTIDE SEQUENCE</scope>
    <source>
        <strain evidence="2">BGMRC 0090</strain>
    </source>
</reference>
<organism evidence="2 3">
    <name type="scientific">Parvularcula maris</name>
    <dbReference type="NCBI Taxonomy" id="2965077"/>
    <lineage>
        <taxon>Bacteria</taxon>
        <taxon>Pseudomonadati</taxon>
        <taxon>Pseudomonadota</taxon>
        <taxon>Alphaproteobacteria</taxon>
        <taxon>Parvularculales</taxon>
        <taxon>Parvularculaceae</taxon>
        <taxon>Parvularcula</taxon>
    </lineage>
</organism>
<dbReference type="NCBIfam" id="NF033105">
    <property type="entry name" value="bla_subclass_B3"/>
    <property type="match status" value="1"/>
</dbReference>
<dbReference type="RefSeq" id="WP_256617980.1">
    <property type="nucleotide sequence ID" value="NZ_JANIBC010000001.1"/>
</dbReference>
<protein>
    <submittedName>
        <fullName evidence="2">Subclass B3 metallo-beta-lactamase</fullName>
        <ecNumber evidence="2">3.5.2.6</ecNumber>
    </submittedName>
</protein>
<sequence length="294" mass="31292">MSLPLALVACSEQHAGEAASRDLSAERWAEACEDWDEWDKPGPPFRVHGNTYYVGTCGIAAVLIAGEEGHVLIDGGTAEGAALIAANIEALGFDLEDVEFLLHSHEHFDHVAGLAELQRRSGARLIASKAAAPVLSTGEDAPSDPQYGMHEPFPAAEVSAVVENGETVRQGGLELTAIATPGHAAGALSWRWESCAEEGCETIVYADSLSPVSSDDYRFSDHPAYVEAYEAGLDRLAASPCTILLTPHPSASGMRTKIEGGEGLRDEAACARYAERVRTRLRVRLAQENEPAGD</sequence>
<dbReference type="PANTHER" id="PTHR42951">
    <property type="entry name" value="METALLO-BETA-LACTAMASE DOMAIN-CONTAINING"/>
    <property type="match status" value="1"/>
</dbReference>
<dbReference type="CDD" id="cd16315">
    <property type="entry name" value="EVM-1-like_MBL-B3"/>
    <property type="match status" value="1"/>
</dbReference>
<keyword evidence="3" id="KW-1185">Reference proteome</keyword>
<dbReference type="EC" id="3.5.2.6" evidence="2"/>
<dbReference type="GO" id="GO:0008800">
    <property type="term" value="F:beta-lactamase activity"/>
    <property type="evidence" value="ECO:0007669"/>
    <property type="project" value="UniProtKB-EC"/>
</dbReference>
<dbReference type="Proteomes" id="UP001142610">
    <property type="component" value="Unassembled WGS sequence"/>
</dbReference>
<dbReference type="InterPro" id="IPR050855">
    <property type="entry name" value="NDM-1-like"/>
</dbReference>
<evidence type="ECO:0000259" key="1">
    <source>
        <dbReference type="SMART" id="SM00849"/>
    </source>
</evidence>
<name>A0A9X2L6Y5_9PROT</name>
<accession>A0A9X2L6Y5</accession>
<dbReference type="Gene3D" id="3.60.15.10">
    <property type="entry name" value="Ribonuclease Z/Hydroxyacylglutathione hydrolase-like"/>
    <property type="match status" value="1"/>
</dbReference>
<evidence type="ECO:0000313" key="3">
    <source>
        <dbReference type="Proteomes" id="UP001142610"/>
    </source>
</evidence>
<dbReference type="Pfam" id="PF00753">
    <property type="entry name" value="Lactamase_B"/>
    <property type="match status" value="1"/>
</dbReference>
<keyword evidence="2" id="KW-0378">Hydrolase</keyword>
<comment type="caution">
    <text evidence="2">The sequence shown here is derived from an EMBL/GenBank/DDBJ whole genome shotgun (WGS) entry which is preliminary data.</text>
</comment>
<dbReference type="SUPFAM" id="SSF56281">
    <property type="entry name" value="Metallo-hydrolase/oxidoreductase"/>
    <property type="match status" value="1"/>
</dbReference>
<dbReference type="AlphaFoldDB" id="A0A9X2L6Y5"/>
<gene>
    <name evidence="2" type="primary">bla</name>
    <name evidence="2" type="ORF">NOG11_02130</name>
</gene>
<dbReference type="InterPro" id="IPR036866">
    <property type="entry name" value="RibonucZ/Hydroxyglut_hydro"/>
</dbReference>
<dbReference type="EMBL" id="JANIBC010000001">
    <property type="protein sequence ID" value="MCQ8184175.1"/>
    <property type="molecule type" value="Genomic_DNA"/>
</dbReference>
<dbReference type="PANTHER" id="PTHR42951:SF17">
    <property type="entry name" value="METALLO-BETA-LACTAMASE DOMAIN-CONTAINING PROTEIN"/>
    <property type="match status" value="1"/>
</dbReference>
<dbReference type="NCBIfam" id="NF012229">
    <property type="entry name" value="bla_class_B_core"/>
    <property type="match status" value="1"/>
</dbReference>
<dbReference type="SMART" id="SM00849">
    <property type="entry name" value="Lactamase_B"/>
    <property type="match status" value="1"/>
</dbReference>
<proteinExistence type="predicted"/>
<dbReference type="InterPro" id="IPR001279">
    <property type="entry name" value="Metallo-B-lactamas"/>
</dbReference>